<proteinExistence type="predicted"/>
<evidence type="ECO:0000313" key="2">
    <source>
        <dbReference type="Proteomes" id="UP000194933"/>
    </source>
</evidence>
<keyword evidence="2" id="KW-1185">Reference proteome</keyword>
<dbReference type="AlphaFoldDB" id="A0A2C9XRG6"/>
<dbReference type="RefSeq" id="WP_086283229.1">
    <property type="nucleotide sequence ID" value="NZ_NGMO01000001.1"/>
</dbReference>
<dbReference type="Proteomes" id="UP000194933">
    <property type="component" value="Unassembled WGS sequence"/>
</dbReference>
<organism evidence="1 2">
    <name type="scientific">Candidatus Enterococcus wittei</name>
    <dbReference type="NCBI Taxonomy" id="1987383"/>
    <lineage>
        <taxon>Bacteria</taxon>
        <taxon>Bacillati</taxon>
        <taxon>Bacillota</taxon>
        <taxon>Bacilli</taxon>
        <taxon>Lactobacillales</taxon>
        <taxon>Enterococcaceae</taxon>
        <taxon>Enterococcus</taxon>
    </lineage>
</organism>
<comment type="caution">
    <text evidence="1">The sequence shown here is derived from an EMBL/GenBank/DDBJ whole genome shotgun (WGS) entry which is preliminary data.</text>
</comment>
<reference evidence="1 2" key="1">
    <citation type="submission" date="2017-05" db="EMBL/GenBank/DDBJ databases">
        <title>The Genome Sequence of Enterococcus sp. 10A9_DIV0425.</title>
        <authorList>
            <consortium name="The Broad Institute Genomics Platform"/>
            <consortium name="The Broad Institute Genomic Center for Infectious Diseases"/>
            <person name="Earl A."/>
            <person name="Manson A."/>
            <person name="Schwartman J."/>
            <person name="Gilmore M."/>
            <person name="Abouelleil A."/>
            <person name="Cao P."/>
            <person name="Chapman S."/>
            <person name="Cusick C."/>
            <person name="Shea T."/>
            <person name="Young S."/>
            <person name="Neafsey D."/>
            <person name="Nusbaum C."/>
            <person name="Birren B."/>
        </authorList>
    </citation>
    <scope>NUCLEOTIDE SEQUENCE [LARGE SCALE GENOMIC DNA]</scope>
    <source>
        <strain evidence="1 2">10A9_DIV0425</strain>
    </source>
</reference>
<evidence type="ECO:0000313" key="1">
    <source>
        <dbReference type="EMBL" id="OTP12004.1"/>
    </source>
</evidence>
<dbReference type="STRING" id="1987383.A5844_000219"/>
<dbReference type="EMBL" id="NGMO01000001">
    <property type="protein sequence ID" value="OTP12004.1"/>
    <property type="molecule type" value="Genomic_DNA"/>
</dbReference>
<accession>A0A2C9XRG6</accession>
<sequence>MIRKKWLVVGILVVILLSVGIGGKVYMEKRAENKQQEQIKAERQSVKALKNTFADIKEVKIEQTIHNNMTGYYTMAAEMVNTQGSKVFFNYGFQTAHNKIKVYSIHDRVVQKVGITRSKIKVTYSDHTVEEI</sequence>
<protein>
    <submittedName>
        <fullName evidence="1">Uncharacterized protein</fullName>
    </submittedName>
</protein>
<gene>
    <name evidence="1" type="ORF">A5844_000219</name>
</gene>
<name>A0A2C9XRG6_9ENTE</name>